<reference evidence="1 2" key="1">
    <citation type="journal article" date="2019" name="Nat. Ecol. Evol.">
        <title>Megaphylogeny resolves global patterns of mushroom evolution.</title>
        <authorList>
            <person name="Varga T."/>
            <person name="Krizsan K."/>
            <person name="Foldi C."/>
            <person name="Dima B."/>
            <person name="Sanchez-Garcia M."/>
            <person name="Sanchez-Ramirez S."/>
            <person name="Szollosi G.J."/>
            <person name="Szarkandi J.G."/>
            <person name="Papp V."/>
            <person name="Albert L."/>
            <person name="Andreopoulos W."/>
            <person name="Angelini C."/>
            <person name="Antonin V."/>
            <person name="Barry K.W."/>
            <person name="Bougher N.L."/>
            <person name="Buchanan P."/>
            <person name="Buyck B."/>
            <person name="Bense V."/>
            <person name="Catcheside P."/>
            <person name="Chovatia M."/>
            <person name="Cooper J."/>
            <person name="Damon W."/>
            <person name="Desjardin D."/>
            <person name="Finy P."/>
            <person name="Geml J."/>
            <person name="Haridas S."/>
            <person name="Hughes K."/>
            <person name="Justo A."/>
            <person name="Karasinski D."/>
            <person name="Kautmanova I."/>
            <person name="Kiss B."/>
            <person name="Kocsube S."/>
            <person name="Kotiranta H."/>
            <person name="LaButti K.M."/>
            <person name="Lechner B.E."/>
            <person name="Liimatainen K."/>
            <person name="Lipzen A."/>
            <person name="Lukacs Z."/>
            <person name="Mihaltcheva S."/>
            <person name="Morgado L.N."/>
            <person name="Niskanen T."/>
            <person name="Noordeloos M.E."/>
            <person name="Ohm R.A."/>
            <person name="Ortiz-Santana B."/>
            <person name="Ovrebo C."/>
            <person name="Racz N."/>
            <person name="Riley R."/>
            <person name="Savchenko A."/>
            <person name="Shiryaev A."/>
            <person name="Soop K."/>
            <person name="Spirin V."/>
            <person name="Szebenyi C."/>
            <person name="Tomsovsky M."/>
            <person name="Tulloss R.E."/>
            <person name="Uehling J."/>
            <person name="Grigoriev I.V."/>
            <person name="Vagvolgyi C."/>
            <person name="Papp T."/>
            <person name="Martin F.M."/>
            <person name="Miettinen O."/>
            <person name="Hibbett D.S."/>
            <person name="Nagy L.G."/>
        </authorList>
    </citation>
    <scope>NUCLEOTIDE SEQUENCE [LARGE SCALE GENOMIC DNA]</scope>
    <source>
        <strain evidence="1 2">FP101781</strain>
    </source>
</reference>
<evidence type="ECO:0000313" key="1">
    <source>
        <dbReference type="EMBL" id="TEB21793.1"/>
    </source>
</evidence>
<comment type="caution">
    <text evidence="1">The sequence shown here is derived from an EMBL/GenBank/DDBJ whole genome shotgun (WGS) entry which is preliminary data.</text>
</comment>
<protein>
    <submittedName>
        <fullName evidence="1">Uncharacterized protein</fullName>
    </submittedName>
</protein>
<proteinExistence type="predicted"/>
<dbReference type="Proteomes" id="UP000298030">
    <property type="component" value="Unassembled WGS sequence"/>
</dbReference>
<sequence length="202" mass="22416">MCHIDCGQQTLTYHPSISEPVHMESTSTTWIISQDKKSDFTFSLVSAAGLAIPLVKIQSEFIDSEGVLLAGFPVVRMPGNESSPWDAYKDFRTTDDRVTTKKNNFSEEAADNVDGGLLVKPEGKDLGTGKDLWARAGASRKLKASIDILELFAGGGFHWNHLTPLFGKPSYLTLKLTSTPRPHLRKGEVWHDHTTCLSREWD</sequence>
<dbReference type="EMBL" id="QPFP01000102">
    <property type="protein sequence ID" value="TEB21793.1"/>
    <property type="molecule type" value="Genomic_DNA"/>
</dbReference>
<dbReference type="AlphaFoldDB" id="A0A4Y7SIW5"/>
<gene>
    <name evidence="1" type="ORF">FA13DRAFT_1716545</name>
</gene>
<name>A0A4Y7SIW5_COPMI</name>
<accession>A0A4Y7SIW5</accession>
<organism evidence="1 2">
    <name type="scientific">Coprinellus micaceus</name>
    <name type="common">Glistening ink-cap mushroom</name>
    <name type="synonym">Coprinus micaceus</name>
    <dbReference type="NCBI Taxonomy" id="71717"/>
    <lineage>
        <taxon>Eukaryota</taxon>
        <taxon>Fungi</taxon>
        <taxon>Dikarya</taxon>
        <taxon>Basidiomycota</taxon>
        <taxon>Agaricomycotina</taxon>
        <taxon>Agaricomycetes</taxon>
        <taxon>Agaricomycetidae</taxon>
        <taxon>Agaricales</taxon>
        <taxon>Agaricineae</taxon>
        <taxon>Psathyrellaceae</taxon>
        <taxon>Coprinellus</taxon>
    </lineage>
</organism>
<keyword evidence="2" id="KW-1185">Reference proteome</keyword>
<evidence type="ECO:0000313" key="2">
    <source>
        <dbReference type="Proteomes" id="UP000298030"/>
    </source>
</evidence>